<evidence type="ECO:0000313" key="2">
    <source>
        <dbReference type="Proteomes" id="UP000823892"/>
    </source>
</evidence>
<dbReference type="AlphaFoldDB" id="A0A9D2TYS4"/>
<comment type="caution">
    <text evidence="1">The sequence shown here is derived from an EMBL/GenBank/DDBJ whole genome shotgun (WGS) entry which is preliminary data.</text>
</comment>
<proteinExistence type="predicted"/>
<reference evidence="1" key="2">
    <citation type="submission" date="2021-04" db="EMBL/GenBank/DDBJ databases">
        <authorList>
            <person name="Gilroy R."/>
        </authorList>
    </citation>
    <scope>NUCLEOTIDE SEQUENCE</scope>
    <source>
        <strain evidence="1">ChiBcec6-4105</strain>
    </source>
</reference>
<accession>A0A9D2TYS4</accession>
<reference evidence="1" key="1">
    <citation type="journal article" date="2021" name="PeerJ">
        <title>Extensive microbial diversity within the chicken gut microbiome revealed by metagenomics and culture.</title>
        <authorList>
            <person name="Gilroy R."/>
            <person name="Ravi A."/>
            <person name="Getino M."/>
            <person name="Pursley I."/>
            <person name="Horton D.L."/>
            <person name="Alikhan N.F."/>
            <person name="Baker D."/>
            <person name="Gharbi K."/>
            <person name="Hall N."/>
            <person name="Watson M."/>
            <person name="Adriaenssens E.M."/>
            <person name="Foster-Nyarko E."/>
            <person name="Jarju S."/>
            <person name="Secka A."/>
            <person name="Antonio M."/>
            <person name="Oren A."/>
            <person name="Chaudhuri R.R."/>
            <person name="La Ragione R."/>
            <person name="Hildebrand F."/>
            <person name="Pallen M.J."/>
        </authorList>
    </citation>
    <scope>NUCLEOTIDE SEQUENCE</scope>
    <source>
        <strain evidence="1">ChiBcec6-4105</strain>
    </source>
</reference>
<dbReference type="EMBL" id="DWUY01000305">
    <property type="protein sequence ID" value="HJD30059.1"/>
    <property type="molecule type" value="Genomic_DNA"/>
</dbReference>
<sequence length="69" mass="7845">MCNLSEGVEQKGIQKGIQKGLQKGIQQALTESIKNLMDTMNMTAKEAMDALKIKEEERSRYAELMKKQK</sequence>
<evidence type="ECO:0000313" key="1">
    <source>
        <dbReference type="EMBL" id="HJD30059.1"/>
    </source>
</evidence>
<dbReference type="Proteomes" id="UP000823892">
    <property type="component" value="Unassembled WGS sequence"/>
</dbReference>
<protein>
    <submittedName>
        <fullName evidence="1">Uncharacterized protein</fullName>
    </submittedName>
</protein>
<gene>
    <name evidence="1" type="ORF">H9914_13865</name>
</gene>
<organism evidence="1 2">
    <name type="scientific">Candidatus Blautia avicola</name>
    <dbReference type="NCBI Taxonomy" id="2838483"/>
    <lineage>
        <taxon>Bacteria</taxon>
        <taxon>Bacillati</taxon>
        <taxon>Bacillota</taxon>
        <taxon>Clostridia</taxon>
        <taxon>Lachnospirales</taxon>
        <taxon>Lachnospiraceae</taxon>
        <taxon>Blautia</taxon>
    </lineage>
</organism>
<name>A0A9D2TYS4_9FIRM</name>